<dbReference type="Pfam" id="PF05935">
    <property type="entry name" value="Arylsulfotrans"/>
    <property type="match status" value="1"/>
</dbReference>
<keyword evidence="2" id="KW-1185">Reference proteome</keyword>
<dbReference type="InterPro" id="IPR010262">
    <property type="entry name" value="Arylsulfotransferase_bact"/>
</dbReference>
<evidence type="ECO:0000313" key="1">
    <source>
        <dbReference type="EMBL" id="MCR6544923.1"/>
    </source>
</evidence>
<dbReference type="PANTHER" id="PTHR35340">
    <property type="entry name" value="PQQ ENZYME REPEAT PROTEIN-RELATED"/>
    <property type="match status" value="1"/>
</dbReference>
<accession>A0ABT1Y222</accession>
<evidence type="ECO:0000313" key="2">
    <source>
        <dbReference type="Proteomes" id="UP001524944"/>
    </source>
</evidence>
<comment type="caution">
    <text evidence="1">The sequence shown here is derived from an EMBL/GenBank/DDBJ whole genome shotgun (WGS) entry which is preliminary data.</text>
</comment>
<protein>
    <submittedName>
        <fullName evidence="1">Aryl-sulfate sulfotransferase</fullName>
    </submittedName>
</protein>
<proteinExistence type="predicted"/>
<gene>
    <name evidence="1" type="ORF">NVS47_05215</name>
</gene>
<dbReference type="RefSeq" id="WP_198306594.1">
    <property type="nucleotide sequence ID" value="NZ_CP022121.1"/>
</dbReference>
<reference evidence="1 2" key="1">
    <citation type="submission" date="2022-08" db="EMBL/GenBank/DDBJ databases">
        <title>Proteogenomics of the novel Dehalobacterium formicoaceticum strain EZ94 highlights a key role of methyltransferases during anaerobic dichloromethane degradation.</title>
        <authorList>
            <person name="Wasmund K."/>
        </authorList>
    </citation>
    <scope>NUCLEOTIDE SEQUENCE [LARGE SCALE GENOMIC DNA]</scope>
    <source>
        <strain evidence="1 2">EZ94</strain>
    </source>
</reference>
<organism evidence="1 2">
    <name type="scientific">Dehalobacterium formicoaceticum</name>
    <dbReference type="NCBI Taxonomy" id="51515"/>
    <lineage>
        <taxon>Bacteria</taxon>
        <taxon>Bacillati</taxon>
        <taxon>Bacillota</taxon>
        <taxon>Clostridia</taxon>
        <taxon>Eubacteriales</taxon>
        <taxon>Peptococcaceae</taxon>
        <taxon>Dehalobacterium</taxon>
    </lineage>
</organism>
<dbReference type="PANTHER" id="PTHR35340:SF5">
    <property type="entry name" value="ASST-DOMAIN-CONTAINING PROTEIN"/>
    <property type="match status" value="1"/>
</dbReference>
<dbReference type="EMBL" id="JANPWE010000002">
    <property type="protein sequence ID" value="MCR6544923.1"/>
    <property type="molecule type" value="Genomic_DNA"/>
</dbReference>
<name>A0ABT1Y222_9FIRM</name>
<dbReference type="Proteomes" id="UP001524944">
    <property type="component" value="Unassembled WGS sequence"/>
</dbReference>
<dbReference type="InterPro" id="IPR053143">
    <property type="entry name" value="Arylsulfate_ST"/>
</dbReference>
<sequence length="495" mass="55955">MGQPFIHPTGVTMYDPEKCFNGYTILNAPKLGTVIIDMNGNVVRVFKDLMGFPNKILPGGYVMGSRGRRNGKFGYQDQVDLIQVDWEGKVVWEFNKLEHIEDEGEKPQWMARQHHDFQREGNPVGYYVPGMECKTDGGNTLILCHKNCYNKRISDKQLLDDVIVEVDWEGNVVWEWNAVDHFNEYGFDAVAKLAIYKNPNMHEAGGGMGDWMHINSMSVLGPNKWYDKGDERFHPDNIIWDARESNICAIISKETGKVVWKMGPDFSDDPKLRKIGQIIGQHHVHMIPQGLPGAGNILIFDNGGWSGYGAPSNVSRDGTKVNIADRSRVLELNPVTMKVVWQIAGSELMDYGSPLINDYRFYSPLTSAAQRLPNGNTFITEGVGGRFFEVTRMKEVVWEFISPFTENPAVIFYRGYRYPYSYIPQLPEPKETAIPKLDIRKFRVPGAADCEVKEENVRSVEGTIGYPAVHQGCVAAGDQDLSLQDDDDYDGYTKF</sequence>